<dbReference type="Pfam" id="PF09362">
    <property type="entry name" value="DUF1996"/>
    <property type="match status" value="1"/>
</dbReference>
<proteinExistence type="predicted"/>
<dbReference type="InterPro" id="IPR018535">
    <property type="entry name" value="DUF1996"/>
</dbReference>
<dbReference type="PANTHER" id="PTHR43662">
    <property type="match status" value="1"/>
</dbReference>
<evidence type="ECO:0000256" key="1">
    <source>
        <dbReference type="SAM" id="SignalP"/>
    </source>
</evidence>
<accession>A0A9P6RYE6</accession>
<keyword evidence="4" id="KW-1185">Reference proteome</keyword>
<protein>
    <recommendedName>
        <fullName evidence="2">DUF1996 domain-containing protein</fullName>
    </recommendedName>
</protein>
<name>A0A9P6RYE6_9FUNG</name>
<comment type="caution">
    <text evidence="3">The sequence shown here is derived from an EMBL/GenBank/DDBJ whole genome shotgun (WGS) entry which is preliminary data.</text>
</comment>
<dbReference type="AlphaFoldDB" id="A0A9P6RYE6"/>
<dbReference type="Proteomes" id="UP000738325">
    <property type="component" value="Unassembled WGS sequence"/>
</dbReference>
<sequence>MKFSVVAISVALVAAVNAAAYPPLDKSDMPMFKVFCNNPLTIARTDSIVTPGAVGTHAHDIHGSNFYANGKKNPTKADLISNYNQIRKKKACTNCSLAGADQSNYWFPSLYYHNKNGTYSLVKSQGLTVYYLMRDGPNEKVPKFSPFPPGFRMVAGNPAWANKPFKNTIPEQAVSYVCMDYSTGGPNIPEGPYFPFDKYSCTSGFRAQVFFPMCGDGRLDSPDHRSHVAYPVQNYNGGDCPKSHPIKYPGVFYEAFYSVPEDIYPQGKGENRFTWSHGDTNGRGFHGDFVSGWDPKVMSNAINDPTCRMNEDGVGNDLTHCNALKKYLQDGERNVCAAKGLAKPLPKAITDLDVGLKKPIKKLSFVKA</sequence>
<dbReference type="EMBL" id="JAAAIP010000013">
    <property type="protein sequence ID" value="KAG0329622.1"/>
    <property type="molecule type" value="Genomic_DNA"/>
</dbReference>
<reference evidence="3" key="1">
    <citation type="journal article" date="2020" name="Fungal Divers.">
        <title>Resolving the Mortierellaceae phylogeny through synthesis of multi-gene phylogenetics and phylogenomics.</title>
        <authorList>
            <person name="Vandepol N."/>
            <person name="Liber J."/>
            <person name="Desiro A."/>
            <person name="Na H."/>
            <person name="Kennedy M."/>
            <person name="Barry K."/>
            <person name="Grigoriev I.V."/>
            <person name="Miller A.N."/>
            <person name="O'Donnell K."/>
            <person name="Stajich J.E."/>
            <person name="Bonito G."/>
        </authorList>
    </citation>
    <scope>NUCLEOTIDE SEQUENCE</scope>
    <source>
        <strain evidence="3">REB-010B</strain>
    </source>
</reference>
<evidence type="ECO:0000313" key="4">
    <source>
        <dbReference type="Proteomes" id="UP000738325"/>
    </source>
</evidence>
<dbReference type="OrthoDB" id="74764at2759"/>
<feature type="chain" id="PRO_5040213655" description="DUF1996 domain-containing protein" evidence="1">
    <location>
        <begin position="19"/>
        <end position="368"/>
    </location>
</feature>
<evidence type="ECO:0000259" key="2">
    <source>
        <dbReference type="Pfam" id="PF09362"/>
    </source>
</evidence>
<organism evidence="3 4">
    <name type="scientific">Dissophora globulifera</name>
    <dbReference type="NCBI Taxonomy" id="979702"/>
    <lineage>
        <taxon>Eukaryota</taxon>
        <taxon>Fungi</taxon>
        <taxon>Fungi incertae sedis</taxon>
        <taxon>Mucoromycota</taxon>
        <taxon>Mortierellomycotina</taxon>
        <taxon>Mortierellomycetes</taxon>
        <taxon>Mortierellales</taxon>
        <taxon>Mortierellaceae</taxon>
        <taxon>Dissophora</taxon>
    </lineage>
</organism>
<gene>
    <name evidence="3" type="ORF">BGZ99_001229</name>
</gene>
<feature type="signal peptide" evidence="1">
    <location>
        <begin position="1"/>
        <end position="18"/>
    </location>
</feature>
<evidence type="ECO:0000313" key="3">
    <source>
        <dbReference type="EMBL" id="KAG0329622.1"/>
    </source>
</evidence>
<dbReference type="PANTHER" id="PTHR43662:SF3">
    <property type="entry name" value="DOMAIN PROTEIN, PUTATIVE (AFU_ORTHOLOGUE AFUA_6G11970)-RELATED"/>
    <property type="match status" value="1"/>
</dbReference>
<keyword evidence="1" id="KW-0732">Signal</keyword>
<feature type="domain" description="DUF1996" evidence="2">
    <location>
        <begin position="46"/>
        <end position="293"/>
    </location>
</feature>